<dbReference type="EMBL" id="CP019082">
    <property type="protein sequence ID" value="APW62267.1"/>
    <property type="molecule type" value="Genomic_DNA"/>
</dbReference>
<protein>
    <submittedName>
        <fullName evidence="1">Uncharacterized protein</fullName>
    </submittedName>
</protein>
<proteinExistence type="predicted"/>
<dbReference type="OrthoDB" id="269109at2"/>
<name>A0A1U7CTJ5_9BACT</name>
<reference evidence="2" key="1">
    <citation type="submission" date="2016-12" db="EMBL/GenBank/DDBJ databases">
        <title>Comparative genomics of four Isosphaeraceae planctomycetes: a common pool of plasmids and glycoside hydrolase genes.</title>
        <authorList>
            <person name="Ivanova A."/>
        </authorList>
    </citation>
    <scope>NUCLEOTIDE SEQUENCE [LARGE SCALE GENOMIC DNA]</scope>
    <source>
        <strain evidence="2">PX4</strain>
    </source>
</reference>
<evidence type="ECO:0000313" key="1">
    <source>
        <dbReference type="EMBL" id="APW62267.1"/>
    </source>
</evidence>
<dbReference type="Proteomes" id="UP000186309">
    <property type="component" value="Chromosome"/>
</dbReference>
<sequence length="388" mass="42003">MAIPALLTAFASLTLAFPVDGRAEGNASVTAAEVVEARVVAENLEVFDQPKDAGYVVAGLKRGDRVRIRWKEPAPAGWLAIEPPPTVVCWIEEAAVERPEDAGPADHVGVSTRTRVRTAHAVVRSGNPEARLPGPPCQTLERGEPVLLVDRPALTFGGGRGRRWLAIAPSSNQSFFAAADGIGWDRPTSPAAPPPVDAVRAGYQPAADSESAVDPELRRIDGMLQAIVTGQPVENWKLADVRAEYQTLLKSRPALEESLRSRLAQVTRYEQAAKSAQRIIAIVSKSRRRDEEVAKVERKMATSAQESRRLFDAVGFVQPSSRMVNGHKVYALIGREGTAVAYLDIPPGLDPEPLLAHRVGVRGHSRFNGELGTRVIAVSDLENLEPKR</sequence>
<organism evidence="1 2">
    <name type="scientific">Paludisphaera borealis</name>
    <dbReference type="NCBI Taxonomy" id="1387353"/>
    <lineage>
        <taxon>Bacteria</taxon>
        <taxon>Pseudomonadati</taxon>
        <taxon>Planctomycetota</taxon>
        <taxon>Planctomycetia</taxon>
        <taxon>Isosphaerales</taxon>
        <taxon>Isosphaeraceae</taxon>
        <taxon>Paludisphaera</taxon>
    </lineage>
</organism>
<dbReference type="KEGG" id="pbor:BSF38_03805"/>
<accession>A0A1U7CTJ5</accession>
<evidence type="ECO:0000313" key="2">
    <source>
        <dbReference type="Proteomes" id="UP000186309"/>
    </source>
</evidence>
<gene>
    <name evidence="1" type="ORF">BSF38_03805</name>
</gene>
<dbReference type="AlphaFoldDB" id="A0A1U7CTJ5"/>
<keyword evidence="2" id="KW-1185">Reference proteome</keyword>
<dbReference type="RefSeq" id="WP_145952229.1">
    <property type="nucleotide sequence ID" value="NZ_CP019082.1"/>
</dbReference>